<dbReference type="GO" id="GO:0005886">
    <property type="term" value="C:plasma membrane"/>
    <property type="evidence" value="ECO:0007669"/>
    <property type="project" value="UniProtKB-SubCell"/>
</dbReference>
<dbReference type="SUPFAM" id="SSF55874">
    <property type="entry name" value="ATPase domain of HSP90 chaperone/DNA topoisomerase II/histidine kinase"/>
    <property type="match status" value="1"/>
</dbReference>
<feature type="domain" description="PAS" evidence="16">
    <location>
        <begin position="322"/>
        <end position="392"/>
    </location>
</feature>
<evidence type="ECO:0000256" key="1">
    <source>
        <dbReference type="ARBA" id="ARBA00000085"/>
    </source>
</evidence>
<dbReference type="RefSeq" id="WP_008616771.1">
    <property type="nucleotide sequence ID" value="NZ_AONQ01000020.1"/>
</dbReference>
<evidence type="ECO:0000256" key="13">
    <source>
        <dbReference type="ARBA" id="ARBA00023136"/>
    </source>
</evidence>
<gene>
    <name evidence="17" type="ORF">H261_09427</name>
</gene>
<dbReference type="AlphaFoldDB" id="M3ACM0"/>
<evidence type="ECO:0000256" key="5">
    <source>
        <dbReference type="ARBA" id="ARBA00022553"/>
    </source>
</evidence>
<keyword evidence="12" id="KW-0902">Two-component regulatory system</keyword>
<keyword evidence="18" id="KW-1185">Reference proteome</keyword>
<dbReference type="OrthoDB" id="9795133at2"/>
<dbReference type="CDD" id="cd00082">
    <property type="entry name" value="HisKA"/>
    <property type="match status" value="1"/>
</dbReference>
<dbReference type="PANTHER" id="PTHR43304">
    <property type="entry name" value="PHYTOCHROME-LIKE PROTEIN CPH1"/>
    <property type="match status" value="1"/>
</dbReference>
<evidence type="ECO:0000256" key="8">
    <source>
        <dbReference type="ARBA" id="ARBA00022741"/>
    </source>
</evidence>
<dbReference type="Gene3D" id="1.10.287.130">
    <property type="match status" value="1"/>
</dbReference>
<evidence type="ECO:0000256" key="7">
    <source>
        <dbReference type="ARBA" id="ARBA00022692"/>
    </source>
</evidence>
<dbReference type="InterPro" id="IPR052162">
    <property type="entry name" value="Sensor_kinase/Photoreceptor"/>
</dbReference>
<dbReference type="SMART" id="SM00387">
    <property type="entry name" value="HATPase_c"/>
    <property type="match status" value="1"/>
</dbReference>
<evidence type="ECO:0000256" key="11">
    <source>
        <dbReference type="ARBA" id="ARBA00022989"/>
    </source>
</evidence>
<dbReference type="SMART" id="SM00388">
    <property type="entry name" value="HisKA"/>
    <property type="match status" value="1"/>
</dbReference>
<dbReference type="InterPro" id="IPR005467">
    <property type="entry name" value="His_kinase_dom"/>
</dbReference>
<dbReference type="SMART" id="SM00091">
    <property type="entry name" value="PAS"/>
    <property type="match status" value="1"/>
</dbReference>
<dbReference type="PANTHER" id="PTHR43304:SF1">
    <property type="entry name" value="PAC DOMAIN-CONTAINING PROTEIN"/>
    <property type="match status" value="1"/>
</dbReference>
<dbReference type="eggNOG" id="COG4251">
    <property type="taxonomic scope" value="Bacteria"/>
</dbReference>
<dbReference type="InterPro" id="IPR035965">
    <property type="entry name" value="PAS-like_dom_sf"/>
</dbReference>
<organism evidence="17 18">
    <name type="scientific">Paramagnetospirillum caucaseum</name>
    <dbReference type="NCBI Taxonomy" id="1244869"/>
    <lineage>
        <taxon>Bacteria</taxon>
        <taxon>Pseudomonadati</taxon>
        <taxon>Pseudomonadota</taxon>
        <taxon>Alphaproteobacteria</taxon>
        <taxon>Rhodospirillales</taxon>
        <taxon>Magnetospirillaceae</taxon>
        <taxon>Paramagnetospirillum</taxon>
    </lineage>
</organism>
<proteinExistence type="predicted"/>
<dbReference type="PRINTS" id="PR00344">
    <property type="entry name" value="BCTRLSENSOR"/>
</dbReference>
<keyword evidence="4" id="KW-1003">Cell membrane</keyword>
<dbReference type="CDD" id="cd16921">
    <property type="entry name" value="HATPase_FilI-like"/>
    <property type="match status" value="1"/>
</dbReference>
<dbReference type="Pfam" id="PF00512">
    <property type="entry name" value="HisKA"/>
    <property type="match status" value="1"/>
</dbReference>
<dbReference type="Proteomes" id="UP000011744">
    <property type="component" value="Unassembled WGS sequence"/>
</dbReference>
<feature type="transmembrane region" description="Helical" evidence="14">
    <location>
        <begin position="291"/>
        <end position="312"/>
    </location>
</feature>
<keyword evidence="11 14" id="KW-1133">Transmembrane helix</keyword>
<evidence type="ECO:0000256" key="12">
    <source>
        <dbReference type="ARBA" id="ARBA00023012"/>
    </source>
</evidence>
<comment type="catalytic activity">
    <reaction evidence="1">
        <text>ATP + protein L-histidine = ADP + protein N-phospho-L-histidine.</text>
        <dbReference type="EC" id="2.7.13.3"/>
    </reaction>
</comment>
<dbReference type="NCBIfam" id="TIGR00229">
    <property type="entry name" value="sensory_box"/>
    <property type="match status" value="1"/>
</dbReference>
<dbReference type="InterPro" id="IPR013656">
    <property type="entry name" value="PAS_4"/>
</dbReference>
<dbReference type="CDD" id="cd00130">
    <property type="entry name" value="PAS"/>
    <property type="match status" value="1"/>
</dbReference>
<evidence type="ECO:0000256" key="9">
    <source>
        <dbReference type="ARBA" id="ARBA00022777"/>
    </source>
</evidence>
<dbReference type="PROSITE" id="PS50109">
    <property type="entry name" value="HIS_KIN"/>
    <property type="match status" value="1"/>
</dbReference>
<dbReference type="Pfam" id="PF02743">
    <property type="entry name" value="dCache_1"/>
    <property type="match status" value="1"/>
</dbReference>
<dbReference type="InterPro" id="IPR036890">
    <property type="entry name" value="HATPase_C_sf"/>
</dbReference>
<keyword evidence="6" id="KW-0808">Transferase</keyword>
<evidence type="ECO:0000256" key="10">
    <source>
        <dbReference type="ARBA" id="ARBA00022840"/>
    </source>
</evidence>
<sequence length="681" mass="73983">MTTTPKRSLLAGLPPLGIWGLSAGLVVLLVGLTAFQLHAGYLRTVRVASANLADTARVTEEQVRGSLRVVRLMLRAIAEAPRNEPGPLRRFMATRTKIVPEIRQAFIVNAQGIVTVSTLPQVEGRDTGGRAFFTAARDLPPGRDIHVNKPLPIGIDGALVIMVSMPLTDAEGQFDGIVAVSLELGYFQHLLQSVHTGEPGAGALLVTPDGDIVGRDPEPELYVGKNIAKGGAFAMHREAGSAANTFVHVTLTDGKEKVSAARTLTEPAMPPLVVIVGRPLDGVLAPWRAEAMLVAAVVGVLAIAIFGLTGLAGRHLVALTASEERYRGLIETQNDLVVRLTLDEHLAFANEAFARAHGQDSSAIIGQSWRAFVHEDDHAATAQAITDVLRPPGFRAAVENRMKMVAGLRWVSWEGAAIRDMAGRIVEVQAVGRDITEWVEHRERQSALLRDLDTSNRELEQFAYIASHDLREPLRMITSYLGLLERRYTALLDEDGRQFLDFARDGAKRMDLMVLDLLEFSRVGRVRDPLATVALADVIAAALDNLRMPIEESGATLSIPADLPTITGSGGELVRLFQNLIGNAVKYRHPDRPPVITVSAQRGDRVWVCAVADNGIGIAPEYFERIFDIFQRLHSRNEYEGTGIGLALCRKIVEHHGGRIWVESEPGKGSCFRFTLVGGAA</sequence>
<comment type="caution">
    <text evidence="17">The sequence shown here is derived from an EMBL/GenBank/DDBJ whole genome shotgun (WGS) entry which is preliminary data.</text>
</comment>
<evidence type="ECO:0000256" key="4">
    <source>
        <dbReference type="ARBA" id="ARBA00022475"/>
    </source>
</evidence>
<keyword evidence="10" id="KW-0067">ATP-binding</keyword>
<dbReference type="InterPro" id="IPR003661">
    <property type="entry name" value="HisK_dim/P_dom"/>
</dbReference>
<keyword evidence="9 17" id="KW-0418">Kinase</keyword>
<dbReference type="SUPFAM" id="SSF103190">
    <property type="entry name" value="Sensory domain-like"/>
    <property type="match status" value="1"/>
</dbReference>
<dbReference type="CDD" id="cd12915">
    <property type="entry name" value="PDC2_DGC_like"/>
    <property type="match status" value="1"/>
</dbReference>
<evidence type="ECO:0000256" key="3">
    <source>
        <dbReference type="ARBA" id="ARBA00012438"/>
    </source>
</evidence>
<dbReference type="InterPro" id="IPR004358">
    <property type="entry name" value="Sig_transdc_His_kin-like_C"/>
</dbReference>
<evidence type="ECO:0000313" key="17">
    <source>
        <dbReference type="EMBL" id="EME70269.1"/>
    </source>
</evidence>
<evidence type="ECO:0000259" key="16">
    <source>
        <dbReference type="PROSITE" id="PS50112"/>
    </source>
</evidence>
<dbReference type="InterPro" id="IPR029151">
    <property type="entry name" value="Sensor-like_sf"/>
</dbReference>
<evidence type="ECO:0000259" key="15">
    <source>
        <dbReference type="PROSITE" id="PS50109"/>
    </source>
</evidence>
<dbReference type="FunFam" id="3.30.565.10:FF:000006">
    <property type="entry name" value="Sensor histidine kinase WalK"/>
    <property type="match status" value="1"/>
</dbReference>
<dbReference type="eggNOG" id="COG2202">
    <property type="taxonomic scope" value="Bacteria"/>
</dbReference>
<keyword evidence="7 14" id="KW-0812">Transmembrane</keyword>
<reference evidence="17 18" key="1">
    <citation type="journal article" date="2014" name="Genome Announc.">
        <title>Draft Genome Sequence of Magnetospirillum sp. Strain SO-1, a Freshwater Magnetotactic Bacterium Isolated from the Ol'khovka River, Russia.</title>
        <authorList>
            <person name="Grouzdev D.S."/>
            <person name="Dziuba M.V."/>
            <person name="Sukhacheva M.S."/>
            <person name="Mardanov A.V."/>
            <person name="Beletskiy A.V."/>
            <person name="Kuznetsov B.B."/>
            <person name="Skryabin K.G."/>
        </authorList>
    </citation>
    <scope>NUCLEOTIDE SEQUENCE [LARGE SCALE GENOMIC DNA]</scope>
    <source>
        <strain evidence="17 18">SO-1</strain>
    </source>
</reference>
<keyword evidence="5" id="KW-0597">Phosphoprotein</keyword>
<dbReference type="EC" id="2.7.13.3" evidence="3"/>
<evidence type="ECO:0000256" key="2">
    <source>
        <dbReference type="ARBA" id="ARBA00004651"/>
    </source>
</evidence>
<accession>M3ACM0</accession>
<comment type="subcellular location">
    <subcellularLocation>
        <location evidence="2">Cell membrane</location>
        <topology evidence="2">Multi-pass membrane protein</topology>
    </subcellularLocation>
</comment>
<dbReference type="Gene3D" id="3.30.565.10">
    <property type="entry name" value="Histidine kinase-like ATPase, C-terminal domain"/>
    <property type="match status" value="1"/>
</dbReference>
<dbReference type="SUPFAM" id="SSF55785">
    <property type="entry name" value="PYP-like sensor domain (PAS domain)"/>
    <property type="match status" value="1"/>
</dbReference>
<dbReference type="InterPro" id="IPR000014">
    <property type="entry name" value="PAS"/>
</dbReference>
<dbReference type="SUPFAM" id="SSF47384">
    <property type="entry name" value="Homodimeric domain of signal transducing histidine kinase"/>
    <property type="match status" value="1"/>
</dbReference>
<dbReference type="InterPro" id="IPR033479">
    <property type="entry name" value="dCache_1"/>
</dbReference>
<dbReference type="Pfam" id="PF02518">
    <property type="entry name" value="HATPase_c"/>
    <property type="match status" value="1"/>
</dbReference>
<evidence type="ECO:0000313" key="18">
    <source>
        <dbReference type="Proteomes" id="UP000011744"/>
    </source>
</evidence>
<dbReference type="GO" id="GO:0005524">
    <property type="term" value="F:ATP binding"/>
    <property type="evidence" value="ECO:0007669"/>
    <property type="project" value="UniProtKB-KW"/>
</dbReference>
<dbReference type="PATRIC" id="fig|1244869.3.peg.1906"/>
<dbReference type="PROSITE" id="PS50112">
    <property type="entry name" value="PAS"/>
    <property type="match status" value="1"/>
</dbReference>
<dbReference type="InterPro" id="IPR003594">
    <property type="entry name" value="HATPase_dom"/>
</dbReference>
<dbReference type="GO" id="GO:0000155">
    <property type="term" value="F:phosphorelay sensor kinase activity"/>
    <property type="evidence" value="ECO:0007669"/>
    <property type="project" value="InterPro"/>
</dbReference>
<keyword evidence="8" id="KW-0547">Nucleotide-binding</keyword>
<keyword evidence="13 14" id="KW-0472">Membrane</keyword>
<dbReference type="InterPro" id="IPR036097">
    <property type="entry name" value="HisK_dim/P_sf"/>
</dbReference>
<feature type="transmembrane region" description="Helical" evidence="14">
    <location>
        <begin position="16"/>
        <end position="37"/>
    </location>
</feature>
<dbReference type="Pfam" id="PF08448">
    <property type="entry name" value="PAS_4"/>
    <property type="match status" value="1"/>
</dbReference>
<name>M3ACM0_9PROT</name>
<dbReference type="EMBL" id="AONQ01000020">
    <property type="protein sequence ID" value="EME70269.1"/>
    <property type="molecule type" value="Genomic_DNA"/>
</dbReference>
<dbReference type="CDD" id="cd12914">
    <property type="entry name" value="PDC1_DGC_like"/>
    <property type="match status" value="1"/>
</dbReference>
<dbReference type="STRING" id="1244869.H261_09427"/>
<feature type="domain" description="Histidine kinase" evidence="15">
    <location>
        <begin position="465"/>
        <end position="680"/>
    </location>
</feature>
<evidence type="ECO:0000256" key="14">
    <source>
        <dbReference type="SAM" id="Phobius"/>
    </source>
</evidence>
<protein>
    <recommendedName>
        <fullName evidence="3">histidine kinase</fullName>
        <ecNumber evidence="3">2.7.13.3</ecNumber>
    </recommendedName>
</protein>
<evidence type="ECO:0000256" key="6">
    <source>
        <dbReference type="ARBA" id="ARBA00022679"/>
    </source>
</evidence>
<dbReference type="Gene3D" id="3.30.450.20">
    <property type="entry name" value="PAS domain"/>
    <property type="match status" value="3"/>
</dbReference>